<gene>
    <name evidence="2" type="ORF">AVDCRST_MAG49-4346</name>
</gene>
<organism evidence="2">
    <name type="scientific">uncultured Thermomicrobiales bacterium</name>
    <dbReference type="NCBI Taxonomy" id="1645740"/>
    <lineage>
        <taxon>Bacteria</taxon>
        <taxon>Pseudomonadati</taxon>
        <taxon>Thermomicrobiota</taxon>
        <taxon>Thermomicrobia</taxon>
        <taxon>Thermomicrobiales</taxon>
        <taxon>environmental samples</taxon>
    </lineage>
</organism>
<feature type="non-terminal residue" evidence="2">
    <location>
        <position position="1"/>
    </location>
</feature>
<dbReference type="EMBL" id="CADCWG010000313">
    <property type="protein sequence ID" value="CAA9577665.1"/>
    <property type="molecule type" value="Genomic_DNA"/>
</dbReference>
<evidence type="ECO:0000313" key="2">
    <source>
        <dbReference type="EMBL" id="CAA9577665.1"/>
    </source>
</evidence>
<feature type="region of interest" description="Disordered" evidence="1">
    <location>
        <begin position="27"/>
        <end position="49"/>
    </location>
</feature>
<accession>A0A6J4VJ05</accession>
<protein>
    <submittedName>
        <fullName evidence="2">Uncharacterized protein</fullName>
    </submittedName>
</protein>
<feature type="non-terminal residue" evidence="2">
    <location>
        <position position="49"/>
    </location>
</feature>
<proteinExistence type="predicted"/>
<dbReference type="AlphaFoldDB" id="A0A6J4VJ05"/>
<name>A0A6J4VJ05_9BACT</name>
<reference evidence="2" key="1">
    <citation type="submission" date="2020-02" db="EMBL/GenBank/DDBJ databases">
        <authorList>
            <person name="Meier V. D."/>
        </authorList>
    </citation>
    <scope>NUCLEOTIDE SEQUENCE</scope>
    <source>
        <strain evidence="2">AVDCRST_MAG49</strain>
    </source>
</reference>
<sequence>WRMSTSTTHRPTTVAHSAWRLLALATSRAASDRTKPSASGHRARPTSTR</sequence>
<evidence type="ECO:0000256" key="1">
    <source>
        <dbReference type="SAM" id="MobiDB-lite"/>
    </source>
</evidence>